<dbReference type="InterPro" id="IPR000515">
    <property type="entry name" value="MetI-like"/>
</dbReference>
<dbReference type="InterPro" id="IPR035906">
    <property type="entry name" value="MetI-like_sf"/>
</dbReference>
<feature type="domain" description="ABC transmembrane type-1" evidence="9">
    <location>
        <begin position="73"/>
        <end position="280"/>
    </location>
</feature>
<sequence>MSRGALAGAAVKPPRAVLGLTPFLGFACLFLLVPLLGLILSAFQVPVPGSPGETAFGLQNFARSVSGAQGESILNSLQVSLIAATIGTVLGALVAQAVVTLASDRVNSVTTVLATVLANSGGISLAFSFIVILGSVGILTGVLGLDALGFSLYSSGGLVLMYQYFLIPTMVMLFLPTLQGVKREWREAAASLGAPGIQFWGRVGLPVVLPSLISGFVLLFGASFATHVSAAALIGGANFPLVTLKIAGLLTGGNSSGQENVAMALSVNMIVIALITLAISLPLQKRSRQWLSSK</sequence>
<organism evidence="10 11">
    <name type="scientific">Leucobacter chromiireducens subsp. solipictus</name>
    <dbReference type="NCBI Taxonomy" id="398235"/>
    <lineage>
        <taxon>Bacteria</taxon>
        <taxon>Bacillati</taxon>
        <taxon>Actinomycetota</taxon>
        <taxon>Actinomycetes</taxon>
        <taxon>Micrococcales</taxon>
        <taxon>Microbacteriaceae</taxon>
        <taxon>Leucobacter</taxon>
    </lineage>
</organism>
<dbReference type="PANTHER" id="PTHR42929">
    <property type="entry name" value="INNER MEMBRANE ABC TRANSPORTER PERMEASE PROTEIN YDCU-RELATED-RELATED"/>
    <property type="match status" value="1"/>
</dbReference>
<dbReference type="Proteomes" id="UP001645859">
    <property type="component" value="Unassembled WGS sequence"/>
</dbReference>
<evidence type="ECO:0000256" key="8">
    <source>
        <dbReference type="SAM" id="Phobius"/>
    </source>
</evidence>
<evidence type="ECO:0000313" key="11">
    <source>
        <dbReference type="Proteomes" id="UP001645859"/>
    </source>
</evidence>
<feature type="transmembrane region" description="Helical" evidence="8">
    <location>
        <begin position="122"/>
        <end position="145"/>
    </location>
</feature>
<gene>
    <name evidence="10" type="ORF">D3230_14855</name>
</gene>
<feature type="transmembrane region" description="Helical" evidence="8">
    <location>
        <begin position="262"/>
        <end position="283"/>
    </location>
</feature>
<dbReference type="PROSITE" id="PS51257">
    <property type="entry name" value="PROKAR_LIPOPROTEIN"/>
    <property type="match status" value="1"/>
</dbReference>
<comment type="caution">
    <text evidence="10">The sequence shown here is derived from an EMBL/GenBank/DDBJ whole genome shotgun (WGS) entry which is preliminary data.</text>
</comment>
<evidence type="ECO:0000313" key="10">
    <source>
        <dbReference type="EMBL" id="MBL3680559.1"/>
    </source>
</evidence>
<evidence type="ECO:0000256" key="6">
    <source>
        <dbReference type="ARBA" id="ARBA00022989"/>
    </source>
</evidence>
<keyword evidence="11" id="KW-1185">Reference proteome</keyword>
<comment type="similarity">
    <text evidence="2">Belongs to the binding-protein-dependent transport system permease family. CysTW subfamily.</text>
</comment>
<keyword evidence="3" id="KW-0813">Transport</keyword>
<evidence type="ECO:0000256" key="1">
    <source>
        <dbReference type="ARBA" id="ARBA00004651"/>
    </source>
</evidence>
<evidence type="ECO:0000256" key="3">
    <source>
        <dbReference type="ARBA" id="ARBA00022448"/>
    </source>
</evidence>
<dbReference type="PROSITE" id="PS50928">
    <property type="entry name" value="ABC_TM1"/>
    <property type="match status" value="1"/>
</dbReference>
<evidence type="ECO:0000256" key="5">
    <source>
        <dbReference type="ARBA" id="ARBA00022692"/>
    </source>
</evidence>
<dbReference type="RefSeq" id="WP_202345828.1">
    <property type="nucleotide sequence ID" value="NZ_BAAAPI010000005.1"/>
</dbReference>
<feature type="transmembrane region" description="Helical" evidence="8">
    <location>
        <begin position="199"/>
        <end position="221"/>
    </location>
</feature>
<accession>A0ABS1SJ15</accession>
<dbReference type="SUPFAM" id="SSF161098">
    <property type="entry name" value="MetI-like"/>
    <property type="match status" value="1"/>
</dbReference>
<evidence type="ECO:0000256" key="4">
    <source>
        <dbReference type="ARBA" id="ARBA00022475"/>
    </source>
</evidence>
<dbReference type="PANTHER" id="PTHR42929:SF1">
    <property type="entry name" value="INNER MEMBRANE ABC TRANSPORTER PERMEASE PROTEIN YDCU-RELATED"/>
    <property type="match status" value="1"/>
</dbReference>
<feature type="transmembrane region" description="Helical" evidence="8">
    <location>
        <begin position="79"/>
        <end position="102"/>
    </location>
</feature>
<dbReference type="EMBL" id="QYAC01000008">
    <property type="protein sequence ID" value="MBL3680559.1"/>
    <property type="molecule type" value="Genomic_DNA"/>
</dbReference>
<name>A0ABS1SJ15_9MICO</name>
<keyword evidence="4" id="KW-1003">Cell membrane</keyword>
<proteinExistence type="inferred from homology"/>
<reference evidence="10 11" key="1">
    <citation type="submission" date="2018-09" db="EMBL/GenBank/DDBJ databases">
        <title>Comparative genomics of Leucobacter spp.</title>
        <authorList>
            <person name="Reis A.C."/>
            <person name="Kolvenbach B.A."/>
            <person name="Corvini P.F.X."/>
            <person name="Nunes O.C."/>
        </authorList>
    </citation>
    <scope>NUCLEOTIDE SEQUENCE [LARGE SCALE GENOMIC DNA]</scope>
    <source>
        <strain evidence="10 11">TAN 31504</strain>
    </source>
</reference>
<dbReference type="Gene3D" id="1.10.3720.10">
    <property type="entry name" value="MetI-like"/>
    <property type="match status" value="1"/>
</dbReference>
<dbReference type="CDD" id="cd06261">
    <property type="entry name" value="TM_PBP2"/>
    <property type="match status" value="1"/>
</dbReference>
<feature type="transmembrane region" description="Helical" evidence="8">
    <location>
        <begin position="20"/>
        <end position="43"/>
    </location>
</feature>
<feature type="transmembrane region" description="Helical" evidence="8">
    <location>
        <begin position="157"/>
        <end position="179"/>
    </location>
</feature>
<evidence type="ECO:0000256" key="2">
    <source>
        <dbReference type="ARBA" id="ARBA00007069"/>
    </source>
</evidence>
<evidence type="ECO:0000259" key="9">
    <source>
        <dbReference type="PROSITE" id="PS50928"/>
    </source>
</evidence>
<evidence type="ECO:0000256" key="7">
    <source>
        <dbReference type="ARBA" id="ARBA00023136"/>
    </source>
</evidence>
<comment type="subcellular location">
    <subcellularLocation>
        <location evidence="1">Cell membrane</location>
        <topology evidence="1">Multi-pass membrane protein</topology>
    </subcellularLocation>
</comment>
<keyword evidence="6 8" id="KW-1133">Transmembrane helix</keyword>
<keyword evidence="7 8" id="KW-0472">Membrane</keyword>
<keyword evidence="5 8" id="KW-0812">Transmembrane</keyword>
<protein>
    <submittedName>
        <fullName evidence="10">Spermidine/putrescine ABC transporter permease</fullName>
    </submittedName>
</protein>